<evidence type="ECO:0000313" key="1">
    <source>
        <dbReference type="EMBL" id="KAJ1131105.1"/>
    </source>
</evidence>
<dbReference type="Proteomes" id="UP001066276">
    <property type="component" value="Chromosome 7"/>
</dbReference>
<comment type="caution">
    <text evidence="1">The sequence shown here is derived from an EMBL/GenBank/DDBJ whole genome shotgun (WGS) entry which is preliminary data.</text>
</comment>
<dbReference type="AlphaFoldDB" id="A0AAV7PZG3"/>
<name>A0AAV7PZG3_PLEWA</name>
<reference evidence="1" key="1">
    <citation type="journal article" date="2022" name="bioRxiv">
        <title>Sequencing and chromosome-scale assembly of the giantPleurodeles waltlgenome.</title>
        <authorList>
            <person name="Brown T."/>
            <person name="Elewa A."/>
            <person name="Iarovenko S."/>
            <person name="Subramanian E."/>
            <person name="Araus A.J."/>
            <person name="Petzold A."/>
            <person name="Susuki M."/>
            <person name="Suzuki K.-i.T."/>
            <person name="Hayashi T."/>
            <person name="Toyoda A."/>
            <person name="Oliveira C."/>
            <person name="Osipova E."/>
            <person name="Leigh N.D."/>
            <person name="Simon A."/>
            <person name="Yun M.H."/>
        </authorList>
    </citation>
    <scope>NUCLEOTIDE SEQUENCE</scope>
    <source>
        <strain evidence="1">20211129_DDA</strain>
        <tissue evidence="1">Liver</tissue>
    </source>
</reference>
<evidence type="ECO:0000313" key="2">
    <source>
        <dbReference type="Proteomes" id="UP001066276"/>
    </source>
</evidence>
<accession>A0AAV7PZG3</accession>
<organism evidence="1 2">
    <name type="scientific">Pleurodeles waltl</name>
    <name type="common">Iberian ribbed newt</name>
    <dbReference type="NCBI Taxonomy" id="8319"/>
    <lineage>
        <taxon>Eukaryota</taxon>
        <taxon>Metazoa</taxon>
        <taxon>Chordata</taxon>
        <taxon>Craniata</taxon>
        <taxon>Vertebrata</taxon>
        <taxon>Euteleostomi</taxon>
        <taxon>Amphibia</taxon>
        <taxon>Batrachia</taxon>
        <taxon>Caudata</taxon>
        <taxon>Salamandroidea</taxon>
        <taxon>Salamandridae</taxon>
        <taxon>Pleurodelinae</taxon>
        <taxon>Pleurodeles</taxon>
    </lineage>
</organism>
<proteinExistence type="predicted"/>
<dbReference type="EMBL" id="JANPWB010000011">
    <property type="protein sequence ID" value="KAJ1131105.1"/>
    <property type="molecule type" value="Genomic_DNA"/>
</dbReference>
<keyword evidence="2" id="KW-1185">Reference proteome</keyword>
<sequence>MSGMCRYDPVLRTRKYLVRPVLLQEVALRCSAAHRQKMYRCRTTGQASATLRLGTQASSPLAESRSLPVGRVSVGATHRASVKRQAEVKPLTESLLVEAAG</sequence>
<gene>
    <name evidence="1" type="ORF">NDU88_009448</name>
</gene>
<protein>
    <submittedName>
        <fullName evidence="1">Uncharacterized protein</fullName>
    </submittedName>
</protein>